<comment type="subcellular location">
    <subcellularLocation>
        <location evidence="7">Cell membrane</location>
        <topology evidence="7">Peripheral membrane protein</topology>
    </subcellularLocation>
</comment>
<dbReference type="Pfam" id="PF12724">
    <property type="entry name" value="Flavodoxin_5"/>
    <property type="match status" value="1"/>
</dbReference>
<feature type="domain" description="Flavodoxin" evidence="8">
    <location>
        <begin position="4"/>
        <end position="152"/>
    </location>
</feature>
<comment type="catalytic activity">
    <reaction evidence="7">
        <text>protoporphyrinogen IX + 3 a menaquinone = protoporphyrin IX + 3 a menaquinol</text>
        <dbReference type="Rhea" id="RHEA:27409"/>
        <dbReference type="Rhea" id="RHEA-COMP:9537"/>
        <dbReference type="Rhea" id="RHEA-COMP:9539"/>
        <dbReference type="ChEBI" id="CHEBI:16374"/>
        <dbReference type="ChEBI" id="CHEBI:18151"/>
        <dbReference type="ChEBI" id="CHEBI:57306"/>
        <dbReference type="ChEBI" id="CHEBI:57307"/>
        <dbReference type="EC" id="1.3.5.3"/>
    </reaction>
</comment>
<evidence type="ECO:0000256" key="7">
    <source>
        <dbReference type="HAMAP-Rule" id="MF_00853"/>
    </source>
</evidence>
<keyword evidence="4 7" id="KW-0560">Oxidoreductase</keyword>
<proteinExistence type="inferred from homology"/>
<evidence type="ECO:0000256" key="1">
    <source>
        <dbReference type="ARBA" id="ARBA00022630"/>
    </source>
</evidence>
<dbReference type="InterPro" id="IPR026816">
    <property type="entry name" value="Flavodoxin_dom"/>
</dbReference>
<dbReference type="PANTHER" id="PTHR38030">
    <property type="entry name" value="PROTOPORPHYRINOGEN IX DEHYDROGENASE [MENAQUINONE]"/>
    <property type="match status" value="1"/>
</dbReference>
<evidence type="ECO:0000256" key="2">
    <source>
        <dbReference type="ARBA" id="ARBA00022643"/>
    </source>
</evidence>
<evidence type="ECO:0000256" key="5">
    <source>
        <dbReference type="ARBA" id="ARBA00023136"/>
    </source>
</evidence>
<organism evidence="9 10">
    <name type="scientific">Shewanella aestuarii</name>
    <dbReference type="NCBI Taxonomy" id="1028752"/>
    <lineage>
        <taxon>Bacteria</taxon>
        <taxon>Pseudomonadati</taxon>
        <taxon>Pseudomonadota</taxon>
        <taxon>Gammaproteobacteria</taxon>
        <taxon>Alteromonadales</taxon>
        <taxon>Shewanellaceae</taxon>
        <taxon>Shewanella</taxon>
    </lineage>
</organism>
<dbReference type="Gene3D" id="3.40.50.360">
    <property type="match status" value="1"/>
</dbReference>
<dbReference type="Proteomes" id="UP001203212">
    <property type="component" value="Unassembled WGS sequence"/>
</dbReference>
<keyword evidence="2 7" id="KW-0288">FMN</keyword>
<gene>
    <name evidence="7 9" type="primary">hemG</name>
    <name evidence="9" type="ORF">L2689_14725</name>
</gene>
<dbReference type="InterPro" id="IPR052200">
    <property type="entry name" value="Protoporphyrinogen_IX_DH"/>
</dbReference>
<keyword evidence="7" id="KW-1003">Cell membrane</keyword>
<dbReference type="NCBIfam" id="NF008316">
    <property type="entry name" value="PRK11104.1"/>
    <property type="match status" value="1"/>
</dbReference>
<dbReference type="InterPro" id="IPR044264">
    <property type="entry name" value="HemG"/>
</dbReference>
<dbReference type="EC" id="1.3.5.3" evidence="7"/>
<keyword evidence="10" id="KW-1185">Reference proteome</keyword>
<dbReference type="PANTHER" id="PTHR38030:SF2">
    <property type="entry name" value="PROTOPORPHYRINOGEN IX DEHYDROGENASE [QUINONE]"/>
    <property type="match status" value="1"/>
</dbReference>
<evidence type="ECO:0000259" key="8">
    <source>
        <dbReference type="Pfam" id="PF12724"/>
    </source>
</evidence>
<evidence type="ECO:0000256" key="6">
    <source>
        <dbReference type="ARBA" id="ARBA00023244"/>
    </source>
</evidence>
<accession>A0ABT0L445</accession>
<keyword evidence="3 7" id="KW-0547">Nucleotide-binding</keyword>
<dbReference type="GO" id="GO:0016491">
    <property type="term" value="F:oxidoreductase activity"/>
    <property type="evidence" value="ECO:0007669"/>
    <property type="project" value="UniProtKB-KW"/>
</dbReference>
<evidence type="ECO:0000313" key="10">
    <source>
        <dbReference type="Proteomes" id="UP001203212"/>
    </source>
</evidence>
<evidence type="ECO:0000256" key="4">
    <source>
        <dbReference type="ARBA" id="ARBA00023002"/>
    </source>
</evidence>
<comment type="similarity">
    <text evidence="7">Belongs to the HemG family.</text>
</comment>
<dbReference type="InterPro" id="IPR029039">
    <property type="entry name" value="Flavoprotein-like_sf"/>
</dbReference>
<dbReference type="HAMAP" id="MF_00853">
    <property type="entry name" value="HemG"/>
    <property type="match status" value="1"/>
</dbReference>
<keyword evidence="6 7" id="KW-0627">Porphyrin biosynthesis</keyword>
<reference evidence="9 10" key="1">
    <citation type="submission" date="2022-01" db="EMBL/GenBank/DDBJ databases">
        <title>Whole genome-based taxonomy of the Shewanellaceae.</title>
        <authorList>
            <person name="Martin-Rodriguez A.J."/>
        </authorList>
    </citation>
    <scope>NUCLEOTIDE SEQUENCE [LARGE SCALE GENOMIC DNA]</scope>
    <source>
        <strain evidence="9 10">JCM 17801</strain>
    </source>
</reference>
<keyword evidence="1 7" id="KW-0285">Flavoprotein</keyword>
<keyword evidence="5" id="KW-0472">Membrane</keyword>
<comment type="catalytic activity">
    <reaction evidence="7">
        <text>protoporphyrinogen IX + 3 a quinone = protoporphyrin IX + 3 a quinol</text>
        <dbReference type="Rhea" id="RHEA:65032"/>
        <dbReference type="ChEBI" id="CHEBI:24646"/>
        <dbReference type="ChEBI" id="CHEBI:57306"/>
        <dbReference type="ChEBI" id="CHEBI:57307"/>
        <dbReference type="ChEBI" id="CHEBI:132124"/>
        <dbReference type="EC" id="1.3.5.3"/>
    </reaction>
</comment>
<comment type="caution">
    <text evidence="9">The sequence shown here is derived from an EMBL/GenBank/DDBJ whole genome shotgun (WGS) entry which is preliminary data.</text>
</comment>
<comment type="function">
    <text evidence="7">Catalyzes the 6-electron oxidation of protoporphyrinogen IX to form protoporphyrin IX; under anaerobic conditions uses menaquinone as an electron acceptor, under aerobic conditions uses ubiquinone as an electron acceptor.</text>
</comment>
<evidence type="ECO:0000313" key="9">
    <source>
        <dbReference type="EMBL" id="MCL1118491.1"/>
    </source>
</evidence>
<comment type="catalytic activity">
    <reaction evidence="7">
        <text>protoporphyrinogen IX + 3 a ubiquinone = protoporphyrin IX + 3 a ubiquinol</text>
        <dbReference type="Rhea" id="RHEA:63936"/>
        <dbReference type="Rhea" id="RHEA-COMP:9565"/>
        <dbReference type="Rhea" id="RHEA-COMP:9566"/>
        <dbReference type="ChEBI" id="CHEBI:16389"/>
        <dbReference type="ChEBI" id="CHEBI:17976"/>
        <dbReference type="ChEBI" id="CHEBI:57306"/>
        <dbReference type="ChEBI" id="CHEBI:57307"/>
    </reaction>
</comment>
<evidence type="ECO:0000256" key="3">
    <source>
        <dbReference type="ARBA" id="ARBA00022741"/>
    </source>
</evidence>
<dbReference type="RefSeq" id="WP_188843280.1">
    <property type="nucleotide sequence ID" value="NZ_BMOT01000012.1"/>
</dbReference>
<dbReference type="SUPFAM" id="SSF52218">
    <property type="entry name" value="Flavoproteins"/>
    <property type="match status" value="1"/>
</dbReference>
<comment type="pathway">
    <text evidence="7">Porphyrin-containing compound metabolism; protoporphyrin-IX biosynthesis; protoporphyrin-IX from protoporphyrinogen-IX: step 1/1.</text>
</comment>
<comment type="cofactor">
    <cofactor evidence="7">
        <name>FMN</name>
        <dbReference type="ChEBI" id="CHEBI:58210"/>
    </cofactor>
    <text evidence="7">Binds 1 FMN non-covalently per subunit.</text>
</comment>
<name>A0ABT0L445_9GAMM</name>
<dbReference type="EMBL" id="JAKILK010000010">
    <property type="protein sequence ID" value="MCL1118491.1"/>
    <property type="molecule type" value="Genomic_DNA"/>
</dbReference>
<protein>
    <recommendedName>
        <fullName evidence="7">Protoporphyrinogen IX dehydrogenase [quinone]</fullName>
        <ecNumber evidence="7">1.3.5.3</ecNumber>
    </recommendedName>
    <alternativeName>
        <fullName evidence="7">Protoporphyrinogen IX dehydrogenase [menaquinone]</fullName>
    </alternativeName>
    <alternativeName>
        <fullName evidence="7">Protoporphyrinogen IX dehydrogenase [ubiquinone]</fullName>
    </alternativeName>
    <alternativeName>
        <fullName evidence="7">Protoporphyrinogen oxidase</fullName>
        <shortName evidence="7">PPO</shortName>
    </alternativeName>
</protein>
<sequence length="177" mass="20303">MQSLMVYSTVDGQTLAICRRIKLHLEQAGQSVKLKDVDQVSLADVNGAEQIIIGASIRYGKHRPALYDFISAHKTSIEGKPNSFFTVNVVARKPEKNTPKTNPYMQKFLVLSQWQPQLLGVFAGKIDYPKYRFFDKFMIRFIMWMTKGPTDTQGTFEFTDWQKVDQFAAQLVQQTTQ</sequence>